<feature type="region of interest" description="Disordered" evidence="3">
    <location>
        <begin position="367"/>
        <end position="614"/>
    </location>
</feature>
<dbReference type="EMBL" id="RSCE01000001">
    <property type="protein sequence ID" value="RSH87749.1"/>
    <property type="molecule type" value="Genomic_DNA"/>
</dbReference>
<organism evidence="4 5">
    <name type="scientific">Apiotrichum porosum</name>
    <dbReference type="NCBI Taxonomy" id="105984"/>
    <lineage>
        <taxon>Eukaryota</taxon>
        <taxon>Fungi</taxon>
        <taxon>Dikarya</taxon>
        <taxon>Basidiomycota</taxon>
        <taxon>Agaricomycotina</taxon>
        <taxon>Tremellomycetes</taxon>
        <taxon>Trichosporonales</taxon>
        <taxon>Trichosporonaceae</taxon>
        <taxon>Apiotrichum</taxon>
    </lineage>
</organism>
<dbReference type="GO" id="GO:0005737">
    <property type="term" value="C:cytoplasm"/>
    <property type="evidence" value="ECO:0007669"/>
    <property type="project" value="TreeGrafter"/>
</dbReference>
<feature type="compositionally biased region" description="Basic and acidic residues" evidence="3">
    <location>
        <begin position="377"/>
        <end position="391"/>
    </location>
</feature>
<feature type="compositionally biased region" description="Basic and acidic residues" evidence="3">
    <location>
        <begin position="424"/>
        <end position="490"/>
    </location>
</feature>
<keyword evidence="1" id="KW-0433">Leucine-rich repeat</keyword>
<feature type="compositionally biased region" description="Basic and acidic residues" evidence="3">
    <location>
        <begin position="36"/>
        <end position="75"/>
    </location>
</feature>
<dbReference type="AlphaFoldDB" id="A0A427Y9D1"/>
<gene>
    <name evidence="4" type="ORF">EHS24_000265</name>
</gene>
<dbReference type="GeneID" id="39584808"/>
<protein>
    <submittedName>
        <fullName evidence="4">Uncharacterized protein</fullName>
    </submittedName>
</protein>
<feature type="compositionally biased region" description="Acidic residues" evidence="3">
    <location>
        <begin position="414"/>
        <end position="423"/>
    </location>
</feature>
<dbReference type="SUPFAM" id="SSF52058">
    <property type="entry name" value="L domain-like"/>
    <property type="match status" value="1"/>
</dbReference>
<feature type="compositionally biased region" description="Pro residues" evidence="3">
    <location>
        <begin position="600"/>
        <end position="612"/>
    </location>
</feature>
<dbReference type="InterPro" id="IPR032675">
    <property type="entry name" value="LRR_dom_sf"/>
</dbReference>
<dbReference type="Gene3D" id="3.80.10.10">
    <property type="entry name" value="Ribonuclease Inhibitor"/>
    <property type="match status" value="1"/>
</dbReference>
<dbReference type="OrthoDB" id="1517790at2759"/>
<keyword evidence="2" id="KW-0677">Repeat</keyword>
<dbReference type="Proteomes" id="UP000279236">
    <property type="component" value="Unassembled WGS sequence"/>
</dbReference>
<dbReference type="STRING" id="105984.A0A427Y9D1"/>
<feature type="compositionally biased region" description="Basic and acidic residues" evidence="3">
    <location>
        <begin position="1"/>
        <end position="22"/>
    </location>
</feature>
<proteinExistence type="predicted"/>
<comment type="caution">
    <text evidence="4">The sequence shown here is derived from an EMBL/GenBank/DDBJ whole genome shotgun (WGS) entry which is preliminary data.</text>
</comment>
<feature type="region of interest" description="Disordered" evidence="3">
    <location>
        <begin position="1"/>
        <end position="81"/>
    </location>
</feature>
<name>A0A427Y9D1_9TREE</name>
<dbReference type="PANTHER" id="PTHR48051:SF46">
    <property type="entry name" value="LEUCINE RICH REPEAT-CONTAINING DOMAIN PROTEIN"/>
    <property type="match status" value="1"/>
</dbReference>
<feature type="compositionally biased region" description="Low complexity" evidence="3">
    <location>
        <begin position="537"/>
        <end position="546"/>
    </location>
</feature>
<feature type="compositionally biased region" description="Polar residues" evidence="3">
    <location>
        <begin position="394"/>
        <end position="403"/>
    </location>
</feature>
<feature type="compositionally biased region" description="Low complexity" evidence="3">
    <location>
        <begin position="517"/>
        <end position="529"/>
    </location>
</feature>
<keyword evidence="5" id="KW-1185">Reference proteome</keyword>
<dbReference type="InterPro" id="IPR050216">
    <property type="entry name" value="LRR_domain-containing"/>
</dbReference>
<accession>A0A427Y9D1</accession>
<evidence type="ECO:0000256" key="3">
    <source>
        <dbReference type="SAM" id="MobiDB-lite"/>
    </source>
</evidence>
<feature type="compositionally biased region" description="Low complexity" evidence="3">
    <location>
        <begin position="564"/>
        <end position="584"/>
    </location>
</feature>
<dbReference type="RefSeq" id="XP_028479957.1">
    <property type="nucleotide sequence ID" value="XM_028616100.1"/>
</dbReference>
<evidence type="ECO:0000256" key="2">
    <source>
        <dbReference type="ARBA" id="ARBA00022737"/>
    </source>
</evidence>
<evidence type="ECO:0000256" key="1">
    <source>
        <dbReference type="ARBA" id="ARBA00022614"/>
    </source>
</evidence>
<evidence type="ECO:0000313" key="5">
    <source>
        <dbReference type="Proteomes" id="UP000279236"/>
    </source>
</evidence>
<dbReference type="PANTHER" id="PTHR48051">
    <property type="match status" value="1"/>
</dbReference>
<sequence length="678" mass="72888">MDRGAARSRKREQQAQKDKEQTAKPAEGSSRPVKPLRGDKGKFNNNKSRKDGDEDDEDKKGKGVHPDRRQEKQDPNPELYTSKAIRTARALVYSQQAFELPPPAERLAGVTRVDLEGSSCTDVSWLAGTGVTWLSVKGCHIEKGWDAIGGLEGLAVLNISACGRKTLPKELGDLSKLKAVVAMNNEWSSLDAEVVGGWSQLNSLIVSHSPVLSSLPTTLSTLPHLAKLTFSHCPRLDARGLPDLSALPLLRDVRANNLPRLESLPSHLATWGTGSLALVGKDKDDAGRKGDGLEVLDVGNCSLPFSAVTTAFGLGPTATKPKNIWHLRMLTLQANPLALEEPKYAELLQASPAMPRLQIIDSKRVVERKRAGVAPETKQERRARERREKKMQPTGANAGNQKMRTWGGAGKDDVEAEGDEKEEGGDRKRQRVEGGKPEKRRREDGKSDKPRSERPKSDRPRSDKPRGDKPRGERPERSRTDKGDKAERKPVEKKRKERYFDFEGDDETPAATEPKTSKPSPAAKGKAPATPAPVSAPTPVAAAVEVAEPERKKRKRKHGKNVQATPAVAVPVAEKPAAAPVPVKAAEKATKPAVVKPARAPAPAPAPVPIPAPVSVVKADPSTARKTGKPSKSQTAVVGVVDVVKRAGGVDLKSMFGGAKEVGAGAKDEDSGLGLGGW</sequence>
<reference evidence="4 5" key="1">
    <citation type="submission" date="2018-11" db="EMBL/GenBank/DDBJ databases">
        <title>Genome sequence of Apiotrichum porosum DSM 27194.</title>
        <authorList>
            <person name="Aliyu H."/>
            <person name="Gorte O."/>
            <person name="Ochsenreither K."/>
        </authorList>
    </citation>
    <scope>NUCLEOTIDE SEQUENCE [LARGE SCALE GENOMIC DNA]</scope>
    <source>
        <strain evidence="4 5">DSM 27194</strain>
    </source>
</reference>
<evidence type="ECO:0000313" key="4">
    <source>
        <dbReference type="EMBL" id="RSH87749.1"/>
    </source>
</evidence>